<organism evidence="2 3">
    <name type="scientific">Symbiodinium microadriaticum</name>
    <name type="common">Dinoflagellate</name>
    <name type="synonym">Zooxanthella microadriatica</name>
    <dbReference type="NCBI Taxonomy" id="2951"/>
    <lineage>
        <taxon>Eukaryota</taxon>
        <taxon>Sar</taxon>
        <taxon>Alveolata</taxon>
        <taxon>Dinophyceae</taxon>
        <taxon>Suessiales</taxon>
        <taxon>Symbiodiniaceae</taxon>
        <taxon>Symbiodinium</taxon>
    </lineage>
</organism>
<dbReference type="GO" id="GO:0048471">
    <property type="term" value="C:perinuclear region of cytoplasm"/>
    <property type="evidence" value="ECO:0007669"/>
    <property type="project" value="TreeGrafter"/>
</dbReference>
<dbReference type="InterPro" id="IPR014954">
    <property type="entry name" value="DUF1825"/>
</dbReference>
<name>A0A1Q9EIJ0_SYMMI</name>
<dbReference type="InterPro" id="IPR027038">
    <property type="entry name" value="RanGap"/>
</dbReference>
<comment type="caution">
    <text evidence="2">The sequence shown here is derived from an EMBL/GenBank/DDBJ whole genome shotgun (WGS) entry which is preliminary data.</text>
</comment>
<feature type="chain" id="PRO_5012683554" evidence="1">
    <location>
        <begin position="20"/>
        <end position="843"/>
    </location>
</feature>
<dbReference type="InterPro" id="IPR001611">
    <property type="entry name" value="Leu-rich_rpt"/>
</dbReference>
<accession>A0A1Q9EIJ0</accession>
<dbReference type="InterPro" id="IPR032675">
    <property type="entry name" value="LRR_dom_sf"/>
</dbReference>
<dbReference type="Proteomes" id="UP000186817">
    <property type="component" value="Unassembled WGS sequence"/>
</dbReference>
<protein>
    <submittedName>
        <fullName evidence="2">Protein NLRC3</fullName>
    </submittedName>
</protein>
<dbReference type="Gene3D" id="3.80.10.10">
    <property type="entry name" value="Ribonuclease Inhibitor"/>
    <property type="match status" value="1"/>
</dbReference>
<keyword evidence="1" id="KW-0732">Signal</keyword>
<evidence type="ECO:0000313" key="3">
    <source>
        <dbReference type="Proteomes" id="UP000186817"/>
    </source>
</evidence>
<dbReference type="PANTHER" id="PTHR24113">
    <property type="entry name" value="RAN GTPASE-ACTIVATING PROTEIN 1"/>
    <property type="match status" value="1"/>
</dbReference>
<dbReference type="GO" id="GO:0005829">
    <property type="term" value="C:cytosol"/>
    <property type="evidence" value="ECO:0007669"/>
    <property type="project" value="TreeGrafter"/>
</dbReference>
<reference evidence="2 3" key="1">
    <citation type="submission" date="2016-02" db="EMBL/GenBank/DDBJ databases">
        <title>Genome analysis of coral dinoflagellate symbionts highlights evolutionary adaptations to a symbiotic lifestyle.</title>
        <authorList>
            <person name="Aranda M."/>
            <person name="Li Y."/>
            <person name="Liew Y.J."/>
            <person name="Baumgarten S."/>
            <person name="Simakov O."/>
            <person name="Wilson M."/>
            <person name="Piel J."/>
            <person name="Ashoor H."/>
            <person name="Bougouffa S."/>
            <person name="Bajic V.B."/>
            <person name="Ryu T."/>
            <person name="Ravasi T."/>
            <person name="Bayer T."/>
            <person name="Micklem G."/>
            <person name="Kim H."/>
            <person name="Bhak J."/>
            <person name="Lajeunesse T.C."/>
            <person name="Voolstra C.R."/>
        </authorList>
    </citation>
    <scope>NUCLEOTIDE SEQUENCE [LARGE SCALE GENOMIC DNA]</scope>
    <source>
        <strain evidence="2 3">CCMP2467</strain>
    </source>
</reference>
<dbReference type="Pfam" id="PF08855">
    <property type="entry name" value="DUF1825"/>
    <property type="match status" value="1"/>
</dbReference>
<dbReference type="SUPFAM" id="SSF52047">
    <property type="entry name" value="RNI-like"/>
    <property type="match status" value="1"/>
</dbReference>
<dbReference type="GO" id="GO:0031267">
    <property type="term" value="F:small GTPase binding"/>
    <property type="evidence" value="ECO:0007669"/>
    <property type="project" value="TreeGrafter"/>
</dbReference>
<dbReference type="AlphaFoldDB" id="A0A1Q9EIJ0"/>
<dbReference type="OrthoDB" id="120976at2759"/>
<dbReference type="Pfam" id="PF13516">
    <property type="entry name" value="LRR_6"/>
    <property type="match status" value="2"/>
</dbReference>
<dbReference type="GO" id="GO:0005096">
    <property type="term" value="F:GTPase activator activity"/>
    <property type="evidence" value="ECO:0007669"/>
    <property type="project" value="InterPro"/>
</dbReference>
<proteinExistence type="predicted"/>
<dbReference type="PANTHER" id="PTHR24113:SF15">
    <property type="entry name" value="NACHT DOMAIN-CONTAINING PROTEIN"/>
    <property type="match status" value="1"/>
</dbReference>
<sequence length="843" mass="93944">MSLCAGGAALVLGTPSLLGLEFANPMIEELLPVGPFCPFPSPRLKNLCADERHRSKMEDIVIRIDRLAEVEDASSEDHLVLGREIRDADAVWRGNLMQMRHSEDFQTQELYHFTDAHLRTLGVSVPEVEEFAAWQAEALEATHLRGLLDSFRLGKTQTLSMDLSGPEALEASVADEELSALQREHSELIDMGKDYGTFDSAGKQIFIDQIEQIEERWRVYLGRLRLMGEADPPFVQSIRPLLQLRGYYGLEKSKGREKKAPGLGGFRGNGCTEICTPATSGECRHPGRQWLKATSFLLNELYKTSDDGVAFSGFVSLRSKRPETLRACLVIWAVLAASCSSSAFSVRLASESNRLMKSYPGHRDCRGKKYDLKWSSSLVGFLIDADIRLVRAEYLLKLAQSRLLCPRRQEAELEKFEDVQGSSRTALVTTEEMKSLQYFPGPVRGPFPATVDGYFKASNARSKQILIVSVSHCWESQQHADPWGFQLRQLADRLNAPVRAGFEIWVFMDWISLPQYARTPAQQHHFQHAMGSMFVLYSHKAVAWVERIADLTPEIDRQQPPSVIDIYCKDTGKFEARPFSELVLNNTPYFQRGWCVAEVQWASTKVHLSHFAPMSPATFQERVRQGEGGSSDALVLTHRSDSELVEQLQEEVFQLQATGRKVLVAKDLPWLEVQVLCESLPCFEVLRVLCLVDSSVGEQGAVALAKVLYEMEHLLKVGIDSCALGDRGASAVAAALKQMHCLSHVSFRRNGIGDAGAAALGAALGESRNLEFVDLRDNQISDAAGNVFAEQLQSEIRLRSLSDLAGKDSFPDRNCFVSSTGSTAATMTRLQSQLPLLHLEDFR</sequence>
<keyword evidence="3" id="KW-1185">Reference proteome</keyword>
<dbReference type="GO" id="GO:0006913">
    <property type="term" value="P:nucleocytoplasmic transport"/>
    <property type="evidence" value="ECO:0007669"/>
    <property type="project" value="TreeGrafter"/>
</dbReference>
<dbReference type="SMART" id="SM00368">
    <property type="entry name" value="LRR_RI"/>
    <property type="match status" value="4"/>
</dbReference>
<dbReference type="EMBL" id="LSRX01000145">
    <property type="protein sequence ID" value="OLQ07187.1"/>
    <property type="molecule type" value="Genomic_DNA"/>
</dbReference>
<gene>
    <name evidence="2" type="primary">NLRC3</name>
    <name evidence="2" type="ORF">AK812_SmicGene9455</name>
</gene>
<evidence type="ECO:0000256" key="1">
    <source>
        <dbReference type="SAM" id="SignalP"/>
    </source>
</evidence>
<feature type="signal peptide" evidence="1">
    <location>
        <begin position="1"/>
        <end position="19"/>
    </location>
</feature>
<dbReference type="GO" id="GO:0005634">
    <property type="term" value="C:nucleus"/>
    <property type="evidence" value="ECO:0007669"/>
    <property type="project" value="TreeGrafter"/>
</dbReference>
<evidence type="ECO:0000313" key="2">
    <source>
        <dbReference type="EMBL" id="OLQ07187.1"/>
    </source>
</evidence>